<protein>
    <recommendedName>
        <fullName evidence="1">MoaB/Mog domain-containing protein</fullName>
    </recommendedName>
</protein>
<gene>
    <name evidence="2" type="ORF">P3T76_009391</name>
</gene>
<dbReference type="InterPro" id="IPR050101">
    <property type="entry name" value="CinA"/>
</dbReference>
<dbReference type="CDD" id="cd00885">
    <property type="entry name" value="cinA"/>
    <property type="match status" value="1"/>
</dbReference>
<dbReference type="Pfam" id="PF24102">
    <property type="entry name" value="FLAD1_M"/>
    <property type="match status" value="1"/>
</dbReference>
<keyword evidence="3" id="KW-1185">Reference proteome</keyword>
<dbReference type="Pfam" id="PF00994">
    <property type="entry name" value="MoCF_biosynth"/>
    <property type="match status" value="1"/>
</dbReference>
<organism evidence="2 3">
    <name type="scientific">Phytophthora citrophthora</name>
    <dbReference type="NCBI Taxonomy" id="4793"/>
    <lineage>
        <taxon>Eukaryota</taxon>
        <taxon>Sar</taxon>
        <taxon>Stramenopiles</taxon>
        <taxon>Oomycota</taxon>
        <taxon>Peronosporomycetes</taxon>
        <taxon>Peronosporales</taxon>
        <taxon>Peronosporaceae</taxon>
        <taxon>Phytophthora</taxon>
    </lineage>
</organism>
<sequence>MNCYLSTQTLDTNSNFIAKLMFRRGVDLKRVAVIPDEEDAIIKTVKELSEFVGPSGYVFTTGGIGPTHDDITYESIAKAFGVSVELHEPTFAALKKYGEEKFPNIPFDDSVKGMATFPVGCKVLPSSGWTPIAVMKNVYILPGIPSMVKDMLTFNEEHFVGVPIHRIIVSTLEYEGTIAAPLKKLQKEHPNVALGSYVNLTEEKTGTRDTSFNTRLTAEGRNAEEVQQVGDKLIELFKGKIADSGTSVNLTTFCAEFCLYLIDSRLQLPDAQYVECELTIQFSSTMGLPKAVFIFLAATLVGICTQKTMATYINMATTYSPMHSLGYPLDSETLDSTKLAASIDTDLAMISKYYTHFYGVSVAKYAAKNNVKLYLGVFMTRETWQPAEIDNAVTAVKAYLGTVAAILVGNENLMIGVKAVDILNIVATIKSRLGSKLAATVKFGTVQRITEYLSSVYAAETASLSAKLDILGVTIYPFFDRRTTPASQLQFWTELLSCGEWCDGPPSHGRCDQ</sequence>
<comment type="caution">
    <text evidence="2">The sequence shown here is derived from an EMBL/GenBank/DDBJ whole genome shotgun (WGS) entry which is preliminary data.</text>
</comment>
<dbReference type="SUPFAM" id="SSF51445">
    <property type="entry name" value="(Trans)glycosidases"/>
    <property type="match status" value="1"/>
</dbReference>
<dbReference type="PANTHER" id="PTHR13939">
    <property type="entry name" value="NICOTINAMIDE-NUCLEOTIDE AMIDOHYDROLASE PNCC"/>
    <property type="match status" value="1"/>
</dbReference>
<dbReference type="InterPro" id="IPR001453">
    <property type="entry name" value="MoaB/Mog_dom"/>
</dbReference>
<dbReference type="PANTHER" id="PTHR13939:SF0">
    <property type="entry name" value="NMN AMIDOHYDROLASE-LIKE PROTEIN YFAY"/>
    <property type="match status" value="1"/>
</dbReference>
<dbReference type="EMBL" id="JASMQC010000018">
    <property type="protein sequence ID" value="KAK1938241.1"/>
    <property type="molecule type" value="Genomic_DNA"/>
</dbReference>
<dbReference type="InterPro" id="IPR036425">
    <property type="entry name" value="MoaB/Mog-like_dom_sf"/>
</dbReference>
<feature type="domain" description="MoaB/Mog" evidence="1">
    <location>
        <begin position="3"/>
        <end position="166"/>
    </location>
</feature>
<evidence type="ECO:0000313" key="2">
    <source>
        <dbReference type="EMBL" id="KAK1938241.1"/>
    </source>
</evidence>
<dbReference type="AlphaFoldDB" id="A0AAD9LJ48"/>
<dbReference type="Proteomes" id="UP001259832">
    <property type="component" value="Unassembled WGS sequence"/>
</dbReference>
<reference evidence="2" key="1">
    <citation type="submission" date="2023-08" db="EMBL/GenBank/DDBJ databases">
        <title>Reference Genome Resource for the Citrus Pathogen Phytophthora citrophthora.</title>
        <authorList>
            <person name="Moller H."/>
            <person name="Coetzee B."/>
            <person name="Rose L.J."/>
            <person name="Van Niekerk J.M."/>
        </authorList>
    </citation>
    <scope>NUCLEOTIDE SEQUENCE</scope>
    <source>
        <strain evidence="2">STE-U-9442</strain>
    </source>
</reference>
<accession>A0AAD9LJ48</accession>
<dbReference type="Gene3D" id="3.40.980.10">
    <property type="entry name" value="MoaB/Mog-like domain"/>
    <property type="match status" value="1"/>
</dbReference>
<proteinExistence type="predicted"/>
<name>A0AAD9LJ48_9STRA</name>
<dbReference type="SUPFAM" id="SSF53218">
    <property type="entry name" value="Molybdenum cofactor biosynthesis proteins"/>
    <property type="match status" value="1"/>
</dbReference>
<evidence type="ECO:0000259" key="1">
    <source>
        <dbReference type="SMART" id="SM00852"/>
    </source>
</evidence>
<evidence type="ECO:0000313" key="3">
    <source>
        <dbReference type="Proteomes" id="UP001259832"/>
    </source>
</evidence>
<dbReference type="SMART" id="SM00852">
    <property type="entry name" value="MoCF_biosynth"/>
    <property type="match status" value="1"/>
</dbReference>
<dbReference type="InterPro" id="IPR017853">
    <property type="entry name" value="GH"/>
</dbReference>
<dbReference type="InterPro" id="IPR056596">
    <property type="entry name" value="FLAD1_M"/>
</dbReference>